<comment type="caution">
    <text evidence="1">The sequence shown here is derived from an EMBL/GenBank/DDBJ whole genome shotgun (WGS) entry which is preliminary data.</text>
</comment>
<dbReference type="EMBL" id="JXEA01000333">
    <property type="protein sequence ID" value="OLG86471.1"/>
    <property type="molecule type" value="Genomic_DNA"/>
</dbReference>
<dbReference type="GeneID" id="97510286"/>
<proteinExistence type="predicted"/>
<evidence type="ECO:0000313" key="1">
    <source>
        <dbReference type="EMBL" id="OLG86471.1"/>
    </source>
</evidence>
<dbReference type="AlphaFoldDB" id="A0A854DFZ9"/>
<name>A0A854DFZ9_XANOO</name>
<gene>
    <name evidence="1" type="ORF">BXO512_19425</name>
</gene>
<organism evidence="1">
    <name type="scientific">Xanthomonas oryzae pv. oryzae</name>
    <dbReference type="NCBI Taxonomy" id="64187"/>
    <lineage>
        <taxon>Bacteria</taxon>
        <taxon>Pseudomonadati</taxon>
        <taxon>Pseudomonadota</taxon>
        <taxon>Gammaproteobacteria</taxon>
        <taxon>Lysobacterales</taxon>
        <taxon>Lysobacteraceae</taxon>
        <taxon>Xanthomonas</taxon>
    </lineage>
</organism>
<dbReference type="RefSeq" id="WP_075241231.1">
    <property type="nucleotide sequence ID" value="NZ_JXDR01000033.1"/>
</dbReference>
<accession>A0A854DFZ9</accession>
<sequence>MGIQKQEFYEGAALHQLIRGSSRLISIQHSPPLFVFGSDLQIYLKYSTAKRSPWAFTFMPEEQVVLRQSAQKMPLVIGLICGADGVAALPYEAYVCVAQMKSVALRVSCKRSHRKHFEIGGPDGILPNKVAPSDWVRLLEGAR</sequence>
<protein>
    <submittedName>
        <fullName evidence="1">Uncharacterized protein</fullName>
    </submittedName>
</protein>
<reference evidence="1" key="1">
    <citation type="submission" date="2015-01" db="EMBL/GenBank/DDBJ databases">
        <title>Population genomics of rice bacterial leaf blight strains from India.</title>
        <authorList>
            <person name="Midha S."/>
            <person name="Anil M.G."/>
            <person name="Mishra D."/>
            <person name="Brahma K."/>
            <person name="Laha G.S."/>
            <person name="Sundaram R.M."/>
            <person name="Sonti R.V."/>
            <person name="Patil P.B."/>
        </authorList>
    </citation>
    <scope>NUCLEOTIDE SEQUENCE</scope>
    <source>
        <strain evidence="1">BXO512</strain>
    </source>
</reference>